<comment type="similarity">
    <text evidence="2 12">Belongs to the FGGY kinase family.</text>
</comment>
<evidence type="ECO:0000256" key="11">
    <source>
        <dbReference type="ARBA" id="ARBA00071571"/>
    </source>
</evidence>
<dbReference type="PROSITE" id="PS00933">
    <property type="entry name" value="FGGY_KINASES_1"/>
    <property type="match status" value="1"/>
</dbReference>
<keyword evidence="4 12" id="KW-0808">Transferase</keyword>
<feature type="domain" description="Carbohydrate kinase FGGY N-terminal" evidence="13">
    <location>
        <begin position="12"/>
        <end position="266"/>
    </location>
</feature>
<dbReference type="FunFam" id="3.30.420.40:FF:000177">
    <property type="entry name" value="Glycerol kinase"/>
    <property type="match status" value="1"/>
</dbReference>
<dbReference type="STRING" id="121845.A0A1S3CW90"/>
<dbReference type="Proteomes" id="UP000079169">
    <property type="component" value="Unplaced"/>
</dbReference>
<dbReference type="FunFam" id="3.30.420.40:FF:000108">
    <property type="entry name" value="Glycerol kinase, glycosomal"/>
    <property type="match status" value="1"/>
</dbReference>
<dbReference type="CTD" id="43913"/>
<keyword evidence="6 12" id="KW-0418">Kinase</keyword>
<dbReference type="GO" id="GO:0046167">
    <property type="term" value="P:glycerol-3-phosphate biosynthetic process"/>
    <property type="evidence" value="ECO:0007669"/>
    <property type="project" value="TreeGrafter"/>
</dbReference>
<feature type="domain" description="Carbohydrate kinase FGGY C-terminal" evidence="14">
    <location>
        <begin position="276"/>
        <end position="465"/>
    </location>
</feature>
<evidence type="ECO:0000256" key="10">
    <source>
        <dbReference type="ARBA" id="ARBA00052101"/>
    </source>
</evidence>
<dbReference type="PIRSF" id="PIRSF000538">
    <property type="entry name" value="GlpK"/>
    <property type="match status" value="1"/>
</dbReference>
<dbReference type="SUPFAM" id="SSF53067">
    <property type="entry name" value="Actin-like ATPase domain"/>
    <property type="match status" value="2"/>
</dbReference>
<keyword evidence="15" id="KW-1185">Reference proteome</keyword>
<evidence type="ECO:0000259" key="13">
    <source>
        <dbReference type="Pfam" id="PF00370"/>
    </source>
</evidence>
<reference evidence="16" key="1">
    <citation type="submission" date="2025-08" db="UniProtKB">
        <authorList>
            <consortium name="RefSeq"/>
        </authorList>
    </citation>
    <scope>IDENTIFICATION</scope>
</reference>
<comment type="catalytic activity">
    <reaction evidence="10">
        <text>glycerol + ATP = sn-glycerol 3-phosphate + ADP + H(+)</text>
        <dbReference type="Rhea" id="RHEA:21644"/>
        <dbReference type="ChEBI" id="CHEBI:15378"/>
        <dbReference type="ChEBI" id="CHEBI:17754"/>
        <dbReference type="ChEBI" id="CHEBI:30616"/>
        <dbReference type="ChEBI" id="CHEBI:57597"/>
        <dbReference type="ChEBI" id="CHEBI:456216"/>
        <dbReference type="EC" id="2.7.1.30"/>
    </reaction>
</comment>
<protein>
    <recommendedName>
        <fullName evidence="11">Probable glycerol kinase</fullName>
        <ecNumber evidence="3">2.7.1.30</ecNumber>
    </recommendedName>
    <alternativeName>
        <fullName evidence="9">ATP:glycerol 3-phosphotransferase</fullName>
    </alternativeName>
</protein>
<dbReference type="NCBIfam" id="NF000756">
    <property type="entry name" value="PRK00047.1"/>
    <property type="match status" value="1"/>
</dbReference>
<gene>
    <name evidence="16" type="primary">LOC103506505</name>
</gene>
<dbReference type="InterPro" id="IPR018483">
    <property type="entry name" value="Carb_kinase_FGGY_CS"/>
</dbReference>
<dbReference type="Pfam" id="PF00370">
    <property type="entry name" value="FGGY_N"/>
    <property type="match status" value="1"/>
</dbReference>
<dbReference type="Gene3D" id="3.30.420.40">
    <property type="match status" value="2"/>
</dbReference>
<evidence type="ECO:0000256" key="7">
    <source>
        <dbReference type="ARBA" id="ARBA00022798"/>
    </source>
</evidence>
<keyword evidence="8" id="KW-0067">ATP-binding</keyword>
<proteinExistence type="inferred from homology"/>
<dbReference type="AlphaFoldDB" id="A0A1S3CW90"/>
<evidence type="ECO:0000256" key="3">
    <source>
        <dbReference type="ARBA" id="ARBA00012099"/>
    </source>
</evidence>
<dbReference type="CDD" id="cd07792">
    <property type="entry name" value="ASKHA_NBD_FGGY_GK1-3-like"/>
    <property type="match status" value="1"/>
</dbReference>
<dbReference type="InterPro" id="IPR043129">
    <property type="entry name" value="ATPase_NBD"/>
</dbReference>
<evidence type="ECO:0000256" key="8">
    <source>
        <dbReference type="ARBA" id="ARBA00022840"/>
    </source>
</evidence>
<dbReference type="GO" id="GO:0004370">
    <property type="term" value="F:glycerol kinase activity"/>
    <property type="evidence" value="ECO:0007669"/>
    <property type="project" value="UniProtKB-EC"/>
</dbReference>
<dbReference type="InterPro" id="IPR018484">
    <property type="entry name" value="FGGY_N"/>
</dbReference>
<dbReference type="PANTHER" id="PTHR10196:SF69">
    <property type="entry name" value="GLYCEROL KINASE"/>
    <property type="match status" value="1"/>
</dbReference>
<dbReference type="NCBIfam" id="TIGR01311">
    <property type="entry name" value="glycerol_kin"/>
    <property type="match status" value="1"/>
</dbReference>
<dbReference type="GO" id="GO:0005524">
    <property type="term" value="F:ATP binding"/>
    <property type="evidence" value="ECO:0007669"/>
    <property type="project" value="UniProtKB-KW"/>
</dbReference>
<keyword evidence="5" id="KW-0547">Nucleotide-binding</keyword>
<evidence type="ECO:0000313" key="16">
    <source>
        <dbReference type="RefSeq" id="XP_008469116.1"/>
    </source>
</evidence>
<evidence type="ECO:0000256" key="12">
    <source>
        <dbReference type="RuleBase" id="RU003733"/>
    </source>
</evidence>
<dbReference type="GO" id="GO:0006641">
    <property type="term" value="P:triglyceride metabolic process"/>
    <property type="evidence" value="ECO:0007669"/>
    <property type="project" value="TreeGrafter"/>
</dbReference>
<sequence length="524" mass="57149">MTQIKGQYGPLVGAIDEGTSSCRFIVFSALTGKLVAKHQISLGQTFPTEGWVEQDPMEILAVVNGTIEACVEKLKEQGIEPTDIVAVGVTNQRESTIAWDKITGEPLYNSIVWLDARTTSTLEKILEVVPNKNKNYLAPLCGLPLSPYFSALKINWLMNNVPKVKEAIDQNRCCIGTVDTWIIWNLTGGKDGGKYITDVSNASRTMLMNIETLEWDPMLCGFFTIPMDILPTICSSSEIYGHFVSGPLKGVPISGCLGDQHAALLGQNCLKPGLAKSTYGTGCFLLYNTGNHKVDSRQGLLTTVAFKLGDEPVVYALEGSVAVAGAAMNWLRDNVGMVTGVEEIESLAESHRHTGDVYFVPAFSGLYAPYWQPDARGIICGITEDTTRGHIVRAALEAICFQTRDILEAMKKDCGIQLIKLQVDGGMTANKHLMQTQADLCGIPVVRPQMVETTALGAAMAAGYAEGVKVWDLETVHSTFDTFTPSISDTERDYRYNRWKMAIQRSFGWDTSSSGQSSEGASKK</sequence>
<evidence type="ECO:0000256" key="5">
    <source>
        <dbReference type="ARBA" id="ARBA00022741"/>
    </source>
</evidence>
<comment type="pathway">
    <text evidence="1">Polyol metabolism; glycerol degradation via glycerol kinase pathway; sn-glycerol 3-phosphate from glycerol: step 1/1.</text>
</comment>
<evidence type="ECO:0000259" key="14">
    <source>
        <dbReference type="Pfam" id="PF02782"/>
    </source>
</evidence>
<dbReference type="GeneID" id="103506505"/>
<dbReference type="OMA" id="VQWMRDQ"/>
<evidence type="ECO:0000256" key="6">
    <source>
        <dbReference type="ARBA" id="ARBA00022777"/>
    </source>
</evidence>
<evidence type="ECO:0000256" key="9">
    <source>
        <dbReference type="ARBA" id="ARBA00043149"/>
    </source>
</evidence>
<dbReference type="GO" id="GO:0005739">
    <property type="term" value="C:mitochondrion"/>
    <property type="evidence" value="ECO:0007669"/>
    <property type="project" value="TreeGrafter"/>
</dbReference>
<dbReference type="UniPathway" id="UPA00618">
    <property type="reaction ID" value="UER00672"/>
</dbReference>
<dbReference type="GO" id="GO:0019563">
    <property type="term" value="P:glycerol catabolic process"/>
    <property type="evidence" value="ECO:0007669"/>
    <property type="project" value="UniProtKB-UniPathway"/>
</dbReference>
<dbReference type="KEGG" id="dci:103506505"/>
<dbReference type="InterPro" id="IPR005999">
    <property type="entry name" value="Glycerol_kin"/>
</dbReference>
<dbReference type="RefSeq" id="XP_008469116.1">
    <property type="nucleotide sequence ID" value="XM_008470894.3"/>
</dbReference>
<dbReference type="InterPro" id="IPR018485">
    <property type="entry name" value="FGGY_C"/>
</dbReference>
<dbReference type="PANTHER" id="PTHR10196">
    <property type="entry name" value="SUGAR KINASE"/>
    <property type="match status" value="1"/>
</dbReference>
<evidence type="ECO:0000256" key="4">
    <source>
        <dbReference type="ARBA" id="ARBA00022679"/>
    </source>
</evidence>
<dbReference type="InterPro" id="IPR042018">
    <property type="entry name" value="GK1-3_metazoan-type"/>
</dbReference>
<dbReference type="PROSITE" id="PS00445">
    <property type="entry name" value="FGGY_KINASES_2"/>
    <property type="match status" value="1"/>
</dbReference>
<dbReference type="PaxDb" id="121845-A0A1S3CW90"/>
<organism evidence="15 16">
    <name type="scientific">Diaphorina citri</name>
    <name type="common">Asian citrus psyllid</name>
    <dbReference type="NCBI Taxonomy" id="121845"/>
    <lineage>
        <taxon>Eukaryota</taxon>
        <taxon>Metazoa</taxon>
        <taxon>Ecdysozoa</taxon>
        <taxon>Arthropoda</taxon>
        <taxon>Hexapoda</taxon>
        <taxon>Insecta</taxon>
        <taxon>Pterygota</taxon>
        <taxon>Neoptera</taxon>
        <taxon>Paraneoptera</taxon>
        <taxon>Hemiptera</taxon>
        <taxon>Sternorrhyncha</taxon>
        <taxon>Psylloidea</taxon>
        <taxon>Psyllidae</taxon>
        <taxon>Diaphorininae</taxon>
        <taxon>Diaphorina</taxon>
    </lineage>
</organism>
<dbReference type="Pfam" id="PF02782">
    <property type="entry name" value="FGGY_C"/>
    <property type="match status" value="1"/>
</dbReference>
<name>A0A1S3CW90_DIACI</name>
<dbReference type="InterPro" id="IPR000577">
    <property type="entry name" value="Carb_kinase_FGGY"/>
</dbReference>
<evidence type="ECO:0000256" key="2">
    <source>
        <dbReference type="ARBA" id="ARBA00009156"/>
    </source>
</evidence>
<evidence type="ECO:0000313" key="15">
    <source>
        <dbReference type="Proteomes" id="UP000079169"/>
    </source>
</evidence>
<accession>A0A1S3CW90</accession>
<evidence type="ECO:0000256" key="1">
    <source>
        <dbReference type="ARBA" id="ARBA00005190"/>
    </source>
</evidence>
<keyword evidence="7" id="KW-0319">Glycerol metabolism</keyword>
<dbReference type="EC" id="2.7.1.30" evidence="3"/>